<feature type="compositionally biased region" description="Basic and acidic residues" evidence="1">
    <location>
        <begin position="35"/>
        <end position="48"/>
    </location>
</feature>
<accession>A0A944CB81</accession>
<evidence type="ECO:0000313" key="2">
    <source>
        <dbReference type="EMBL" id="MBS8260070.1"/>
    </source>
</evidence>
<feature type="compositionally biased region" description="Polar residues" evidence="1">
    <location>
        <begin position="50"/>
        <end position="61"/>
    </location>
</feature>
<name>A0A944CB81_9HYPH</name>
<gene>
    <name evidence="2" type="ORF">DYI23_07565</name>
</gene>
<comment type="caution">
    <text evidence="2">The sequence shown here is derived from an EMBL/GenBank/DDBJ whole genome shotgun (WGS) entry which is preliminary data.</text>
</comment>
<dbReference type="RefSeq" id="WP_213215750.1">
    <property type="nucleotide sequence ID" value="NZ_QTKU01000001.1"/>
</dbReference>
<evidence type="ECO:0008006" key="4">
    <source>
        <dbReference type="Google" id="ProtNLM"/>
    </source>
</evidence>
<feature type="compositionally biased region" description="Acidic residues" evidence="1">
    <location>
        <begin position="161"/>
        <end position="170"/>
    </location>
</feature>
<dbReference type="EMBL" id="QTKU01000001">
    <property type="protein sequence ID" value="MBS8260070.1"/>
    <property type="molecule type" value="Genomic_DNA"/>
</dbReference>
<proteinExistence type="predicted"/>
<reference evidence="2" key="1">
    <citation type="submission" date="2018-08" db="EMBL/GenBank/DDBJ databases">
        <authorList>
            <person name="Jin W."/>
            <person name="Wang H."/>
            <person name="Yang Y."/>
            <person name="Li M."/>
            <person name="Liu J."/>
        </authorList>
    </citation>
    <scope>NUCLEOTIDE SEQUENCE</scope>
    <source>
        <strain evidence="2">AESS21</strain>
    </source>
</reference>
<reference evidence="2" key="2">
    <citation type="journal article" date="2021" name="Microorganisms">
        <title>Bacterial Dimethylsulfoniopropionate Biosynthesis in the East China Sea.</title>
        <authorList>
            <person name="Liu J."/>
            <person name="Zhang Y."/>
            <person name="Liu J."/>
            <person name="Zhong H."/>
            <person name="Williams B.T."/>
            <person name="Zheng Y."/>
            <person name="Curson A.R.J."/>
            <person name="Sun C."/>
            <person name="Sun H."/>
            <person name="Song D."/>
            <person name="Wagner Mackenzie B."/>
            <person name="Bermejo Martinez A."/>
            <person name="Todd J.D."/>
            <person name="Zhang X.H."/>
        </authorList>
    </citation>
    <scope>NUCLEOTIDE SEQUENCE</scope>
    <source>
        <strain evidence="2">AESS21</strain>
    </source>
</reference>
<sequence length="188" mass="20159">MSDYIRTPEPSTTPENRTIAPTPHPEAAGTPGTAERAKAALKSSRERAAQTLNDAAETTSRVVDEKRHDLEKAYRQTATRTSDFAREHPFAVGAMGLVAGFALGALLPRTKMENGTVGATRDDLFHKATEAGSQALKETRRMAEKTVQQMNGGDATKQSDEEQALEEGLEDSFPASDPISVTSVSKAS</sequence>
<feature type="region of interest" description="Disordered" evidence="1">
    <location>
        <begin position="134"/>
        <end position="188"/>
    </location>
</feature>
<feature type="compositionally biased region" description="Polar residues" evidence="1">
    <location>
        <begin position="179"/>
        <end position="188"/>
    </location>
</feature>
<feature type="region of interest" description="Disordered" evidence="1">
    <location>
        <begin position="1"/>
        <end position="64"/>
    </location>
</feature>
<dbReference type="Proteomes" id="UP000705379">
    <property type="component" value="Unassembled WGS sequence"/>
</dbReference>
<protein>
    <recommendedName>
        <fullName evidence="4">DUF3618 domain-containing protein</fullName>
    </recommendedName>
</protein>
<evidence type="ECO:0000313" key="3">
    <source>
        <dbReference type="Proteomes" id="UP000705379"/>
    </source>
</evidence>
<organism evidence="2 3">
    <name type="scientific">Roseibium polysiphoniae</name>
    <dbReference type="NCBI Taxonomy" id="2571221"/>
    <lineage>
        <taxon>Bacteria</taxon>
        <taxon>Pseudomonadati</taxon>
        <taxon>Pseudomonadota</taxon>
        <taxon>Alphaproteobacteria</taxon>
        <taxon>Hyphomicrobiales</taxon>
        <taxon>Stappiaceae</taxon>
        <taxon>Roseibium</taxon>
    </lineage>
</organism>
<dbReference type="AlphaFoldDB" id="A0A944CB81"/>
<evidence type="ECO:0000256" key="1">
    <source>
        <dbReference type="SAM" id="MobiDB-lite"/>
    </source>
</evidence>